<organism evidence="3 4">
    <name type="scientific">Lentzea alba</name>
    <dbReference type="NCBI Taxonomy" id="2714351"/>
    <lineage>
        <taxon>Bacteria</taxon>
        <taxon>Bacillati</taxon>
        <taxon>Actinomycetota</taxon>
        <taxon>Actinomycetes</taxon>
        <taxon>Pseudonocardiales</taxon>
        <taxon>Pseudonocardiaceae</taxon>
        <taxon>Lentzea</taxon>
    </lineage>
</organism>
<dbReference type="Pfam" id="PF08327">
    <property type="entry name" value="AHSA1"/>
    <property type="match status" value="2"/>
</dbReference>
<dbReference type="InterPro" id="IPR013538">
    <property type="entry name" value="ASHA1/2-like_C"/>
</dbReference>
<dbReference type="InterPro" id="IPR023393">
    <property type="entry name" value="START-like_dom_sf"/>
</dbReference>
<dbReference type="CDD" id="cd07814">
    <property type="entry name" value="SRPBCC_CalC_Aha1-like"/>
    <property type="match status" value="2"/>
</dbReference>
<comment type="similarity">
    <text evidence="1">Belongs to the AHA1 family.</text>
</comment>
<evidence type="ECO:0000313" key="3">
    <source>
        <dbReference type="EMBL" id="NGY57531.1"/>
    </source>
</evidence>
<feature type="domain" description="Activator of Hsp90 ATPase homologue 1/2-like C-terminal" evidence="2">
    <location>
        <begin position="154"/>
        <end position="246"/>
    </location>
</feature>
<dbReference type="EMBL" id="JAAMPJ010000001">
    <property type="protein sequence ID" value="NGY57531.1"/>
    <property type="molecule type" value="Genomic_DNA"/>
</dbReference>
<dbReference type="SUPFAM" id="SSF55961">
    <property type="entry name" value="Bet v1-like"/>
    <property type="match status" value="2"/>
</dbReference>
<name>A0A7C9RKZ4_9PSEU</name>
<dbReference type="RefSeq" id="WP_166042936.1">
    <property type="nucleotide sequence ID" value="NZ_JAAMPJ010000001.1"/>
</dbReference>
<evidence type="ECO:0000313" key="4">
    <source>
        <dbReference type="Proteomes" id="UP000481360"/>
    </source>
</evidence>
<protein>
    <submittedName>
        <fullName evidence="3">SRPBCC domain-containing protein</fullName>
    </submittedName>
</protein>
<dbReference type="Gene3D" id="3.30.530.20">
    <property type="match status" value="2"/>
</dbReference>
<dbReference type="Proteomes" id="UP000481360">
    <property type="component" value="Unassembled WGS sequence"/>
</dbReference>
<comment type="caution">
    <text evidence="3">The sequence shown here is derived from an EMBL/GenBank/DDBJ whole genome shotgun (WGS) entry which is preliminary data.</text>
</comment>
<dbReference type="AlphaFoldDB" id="A0A7C9RKZ4"/>
<reference evidence="3 4" key="1">
    <citation type="submission" date="2020-03" db="EMBL/GenBank/DDBJ databases">
        <title>Isolation and identification of active actinomycetes.</title>
        <authorList>
            <person name="Sun X."/>
        </authorList>
    </citation>
    <scope>NUCLEOTIDE SEQUENCE [LARGE SCALE GENOMIC DNA]</scope>
    <source>
        <strain evidence="3 4">NEAU-D13</strain>
    </source>
</reference>
<accession>A0A7C9RKZ4</accession>
<evidence type="ECO:0000256" key="1">
    <source>
        <dbReference type="ARBA" id="ARBA00006817"/>
    </source>
</evidence>
<gene>
    <name evidence="3" type="ORF">G7043_01155</name>
</gene>
<keyword evidence="4" id="KW-1185">Reference proteome</keyword>
<proteinExistence type="inferred from homology"/>
<evidence type="ECO:0000259" key="2">
    <source>
        <dbReference type="Pfam" id="PF08327"/>
    </source>
</evidence>
<sequence>MSTGIVRVRTSAPVARIYEALTTAAGLRTWLAEHAAVDLEQGTFEFWGRYTPDGERGRQKLLSVDDTSVSFTWFLFDEEYTVSLAIEQRDGETVIAMTQSPYPSWGLGDDHAEIVQTFWALVLANLVEHVEGRPVFGFCDFSTPEQRFETDIAATPKAIIDALTDPDVFARWFGARMEIEPHVGGRWTMGSLESDETPAKIIALDEAHFALEFQEGMVASWELKGSEGKTHLTFVQSGFDTSRPPYGPWLGWLSGFADLKRMLEVPNWRPMWHSMEMPGLPDGVLTLE</sequence>
<feature type="domain" description="Activator of Hsp90 ATPase homologue 1/2-like C-terminal" evidence="2">
    <location>
        <begin position="12"/>
        <end position="131"/>
    </location>
</feature>